<evidence type="ECO:0000313" key="5">
    <source>
        <dbReference type="Proteomes" id="UP001212326"/>
    </source>
</evidence>
<dbReference type="EMBL" id="CP115300">
    <property type="protein sequence ID" value="WBO66268.1"/>
    <property type="molecule type" value="Genomic_DNA"/>
</dbReference>
<dbReference type="InterPro" id="IPR013747">
    <property type="entry name" value="ACP_syn_III_C"/>
</dbReference>
<dbReference type="InterPro" id="IPR016039">
    <property type="entry name" value="Thiolase-like"/>
</dbReference>
<organism evidence="4 5">
    <name type="scientific">Streptomyces camelliae</name>
    <dbReference type="NCBI Taxonomy" id="3004093"/>
    <lineage>
        <taxon>Bacteria</taxon>
        <taxon>Bacillati</taxon>
        <taxon>Actinomycetota</taxon>
        <taxon>Actinomycetes</taxon>
        <taxon>Kitasatosporales</taxon>
        <taxon>Streptomycetaceae</taxon>
        <taxon>Streptomyces</taxon>
    </lineage>
</organism>
<dbReference type="CDD" id="cd00827">
    <property type="entry name" value="init_cond_enzymes"/>
    <property type="match status" value="1"/>
</dbReference>
<dbReference type="PANTHER" id="PTHR34069">
    <property type="entry name" value="3-OXOACYL-[ACYL-CARRIER-PROTEIN] SYNTHASE 3"/>
    <property type="match status" value="1"/>
</dbReference>
<protein>
    <submittedName>
        <fullName evidence="4">Ketoacyl-ACP synthase III family protein</fullName>
    </submittedName>
</protein>
<keyword evidence="2" id="KW-0012">Acyltransferase</keyword>
<reference evidence="4 5" key="1">
    <citation type="submission" date="2022-12" db="EMBL/GenBank/DDBJ databases">
        <authorList>
            <person name="Mo P."/>
        </authorList>
    </citation>
    <scope>NUCLEOTIDE SEQUENCE [LARGE SCALE GENOMIC DNA]</scope>
    <source>
        <strain evidence="4 5">HUAS 2-6</strain>
    </source>
</reference>
<dbReference type="Pfam" id="PF08541">
    <property type="entry name" value="ACP_syn_III_C"/>
    <property type="match status" value="1"/>
</dbReference>
<evidence type="ECO:0000259" key="3">
    <source>
        <dbReference type="Pfam" id="PF08541"/>
    </source>
</evidence>
<dbReference type="Proteomes" id="UP001212326">
    <property type="component" value="Chromosome"/>
</dbReference>
<keyword evidence="5" id="KW-1185">Reference proteome</keyword>
<dbReference type="PANTHER" id="PTHR34069:SF2">
    <property type="entry name" value="BETA-KETOACYL-[ACYL-CARRIER-PROTEIN] SYNTHASE III"/>
    <property type="match status" value="1"/>
</dbReference>
<evidence type="ECO:0000256" key="2">
    <source>
        <dbReference type="ARBA" id="ARBA00023315"/>
    </source>
</evidence>
<dbReference type="SUPFAM" id="SSF53901">
    <property type="entry name" value="Thiolase-like"/>
    <property type="match status" value="2"/>
</dbReference>
<evidence type="ECO:0000313" key="4">
    <source>
        <dbReference type="EMBL" id="WBO66268.1"/>
    </source>
</evidence>
<accession>A0ABY7PAA6</accession>
<evidence type="ECO:0000256" key="1">
    <source>
        <dbReference type="ARBA" id="ARBA00022679"/>
    </source>
</evidence>
<proteinExistence type="predicted"/>
<feature type="domain" description="Beta-ketoacyl-[acyl-carrier-protein] synthase III C-terminal" evidence="3">
    <location>
        <begin position="288"/>
        <end position="342"/>
    </location>
</feature>
<dbReference type="RefSeq" id="WP_270083752.1">
    <property type="nucleotide sequence ID" value="NZ_CP115300.1"/>
</dbReference>
<dbReference type="Gene3D" id="3.40.47.10">
    <property type="match status" value="2"/>
</dbReference>
<sequence length="345" mass="36793">MFIGDLYLNGCAVSYPATRVPVAEALAQGLVRDFDETIGNPDVPVFDENAPAADMAVEALRQSLKSTGTDASDVDLLIHCGWWHQGFDIWSAAHYVAHRTGALGAVPMNLSQGCNAPMAALELTVRAMRADDTIRTGAVTAADAMQFPQVDRWNLNYGCVHGDAGTAMLVSREPAARGAFRIVSIASKAAPELEEMNRSGYTATPGPALRDGGRVDLKAAKKAYLTQYGMDGFMGRSREALTGCVRQALQDAGLDGGESRIRVVSVPRLSGKIFETVYRAQLAPLFGAEKLVWWGDRTAHLGVADVGANIEDTHDEHALEPGDITVVVNAGGGYTWSCLVLESVA</sequence>
<keyword evidence="1" id="KW-0808">Transferase</keyword>
<name>A0ABY7PAA6_9ACTN</name>
<gene>
    <name evidence="4" type="ORF">O1G22_27395</name>
</gene>